<evidence type="ECO:0000259" key="3">
    <source>
        <dbReference type="Pfam" id="PF03109"/>
    </source>
</evidence>
<reference evidence="4" key="2">
    <citation type="submission" date="2025-08" db="UniProtKB">
        <authorList>
            <consortium name="Ensembl"/>
        </authorList>
    </citation>
    <scope>IDENTIFICATION</scope>
    <source>
        <strain evidence="4">Thorbecke</strain>
    </source>
</reference>
<keyword evidence="2" id="KW-0812">Transmembrane</keyword>
<protein>
    <submittedName>
        <fullName evidence="4">AarF domain containing kinase 2</fullName>
    </submittedName>
</protein>
<reference evidence="4" key="3">
    <citation type="submission" date="2025-09" db="UniProtKB">
        <authorList>
            <consortium name="Ensembl"/>
        </authorList>
    </citation>
    <scope>IDENTIFICATION</scope>
    <source>
        <strain evidence="4">Thorbecke</strain>
    </source>
</reference>
<accession>A0A5F9C4H6</accession>
<dbReference type="InterPro" id="IPR052402">
    <property type="entry name" value="ADCK_kinase"/>
</dbReference>
<sequence>MGAPWRLSVRVCVSRLRRLELGPSGAARHARLRWLLLGALPRLISADWDGGGGLCQPRARGSCPAGRAPGTTVADPGRGGCGLLRARVWLRACALLVKFLPLLLLYPLTYLAPRVSTLWLHLLLKATETSGPTYIKLGQWASTRRDLFSDAFCARFSKLHVQVQPHAWAHTQRALQQAFGERWDSVLVFENREPVGSGCVAQVYKAYARTALLQERSVQSLGAAGALRQLLPPGDLADQSVLERLLLPEAGLVRSGAGRSQAPAAGRQPEQDHLIPVAVKVLHPGLLSEVRMDLLLMKMGSRALGLLPGIRWLSLPEVVEEFEALMVRQIDLRYEAQNLERFQRNFRNVTSVKFPTPLHPFVTRDVMVETYEESVPVSSYQQAGTPVDLKRRIAQLGLSMLLKMIFVDNFVHADLHPGNILVQGAHGRPTSWEAQLQTLDICDTLVVAAMPTPPPLRLVLLDAGIVAELRPADLQNFRAVFTAVALGQGRRVAELILRHARASECGDVEGFKAEMATLVAQARKNTITLEKLDVSSLLSSVFKLLMTHKVRPRLGGGGVRPLGWVLSRLEASLAHLREECRCGFPTQPGRAFPSGRRSLWVRSVRCGCLRSPGGDSCVSMLLRSGCTVGGAWASCKSRSAPP</sequence>
<reference evidence="4 5" key="1">
    <citation type="journal article" date="2011" name="Nature">
        <title>A high-resolution map of human evolutionary constraint using 29 mammals.</title>
        <authorList>
            <person name="Lindblad-Toh K."/>
            <person name="Garber M."/>
            <person name="Zuk O."/>
            <person name="Lin M.F."/>
            <person name="Parker B.J."/>
            <person name="Washietl S."/>
            <person name="Kheradpour P."/>
            <person name="Ernst J."/>
            <person name="Jordan G."/>
            <person name="Mauceli E."/>
            <person name="Ward L.D."/>
            <person name="Lowe C.B."/>
            <person name="Holloway A.K."/>
            <person name="Clamp M."/>
            <person name="Gnerre S."/>
            <person name="Alfoldi J."/>
            <person name="Beal K."/>
            <person name="Chang J."/>
            <person name="Clawson H."/>
            <person name="Cuff J."/>
            <person name="Di Palma F."/>
            <person name="Fitzgerald S."/>
            <person name="Flicek P."/>
            <person name="Guttman M."/>
            <person name="Hubisz M.J."/>
            <person name="Jaffe D.B."/>
            <person name="Jungreis I."/>
            <person name="Kent W.J."/>
            <person name="Kostka D."/>
            <person name="Lara M."/>
            <person name="Martins A.L."/>
            <person name="Massingham T."/>
            <person name="Moltke I."/>
            <person name="Raney B.J."/>
            <person name="Rasmussen M.D."/>
            <person name="Robinson J."/>
            <person name="Stark A."/>
            <person name="Vilella A.J."/>
            <person name="Wen J."/>
            <person name="Xie X."/>
            <person name="Zody M.C."/>
            <person name="Baldwin J."/>
            <person name="Bloom T."/>
            <person name="Chin C.W."/>
            <person name="Heiman D."/>
            <person name="Nicol R."/>
            <person name="Nusbaum C."/>
            <person name="Young S."/>
            <person name="Wilkinson J."/>
            <person name="Worley K.C."/>
            <person name="Kovar C.L."/>
            <person name="Muzny D.M."/>
            <person name="Gibbs R.A."/>
            <person name="Cree A."/>
            <person name="Dihn H.H."/>
            <person name="Fowler G."/>
            <person name="Jhangiani S."/>
            <person name="Joshi V."/>
            <person name="Lee S."/>
            <person name="Lewis L.R."/>
            <person name="Nazareth L.V."/>
            <person name="Okwuonu G."/>
            <person name="Santibanez J."/>
            <person name="Warren W.C."/>
            <person name="Mardis E.R."/>
            <person name="Weinstock G.M."/>
            <person name="Wilson R.K."/>
            <person name="Delehaunty K."/>
            <person name="Dooling D."/>
            <person name="Fronik C."/>
            <person name="Fulton L."/>
            <person name="Fulton B."/>
            <person name="Graves T."/>
            <person name="Minx P."/>
            <person name="Sodergren E."/>
            <person name="Birney E."/>
            <person name="Margulies E.H."/>
            <person name="Herrero J."/>
            <person name="Green E.D."/>
            <person name="Haussler D."/>
            <person name="Siepel A."/>
            <person name="Goldman N."/>
            <person name="Pollard K.S."/>
            <person name="Pedersen J.S."/>
            <person name="Lander E.S."/>
            <person name="Kellis M."/>
        </authorList>
    </citation>
    <scope>NUCLEOTIDE SEQUENCE [LARGE SCALE GENOMIC DNA]</scope>
    <source>
        <strain evidence="5">Thorbecke</strain>
    </source>
</reference>
<keyword evidence="2" id="KW-0472">Membrane</keyword>
<dbReference type="PANTHER" id="PTHR45890:SF1">
    <property type="entry name" value="AARF DOMAIN CONTAINING KINASE 2"/>
    <property type="match status" value="1"/>
</dbReference>
<proteinExistence type="inferred from homology"/>
<evidence type="ECO:0000313" key="5">
    <source>
        <dbReference type="Proteomes" id="UP000001811"/>
    </source>
</evidence>
<organism evidence="4 5">
    <name type="scientific">Oryctolagus cuniculus</name>
    <name type="common">Rabbit</name>
    <dbReference type="NCBI Taxonomy" id="9986"/>
    <lineage>
        <taxon>Eukaryota</taxon>
        <taxon>Metazoa</taxon>
        <taxon>Chordata</taxon>
        <taxon>Craniata</taxon>
        <taxon>Vertebrata</taxon>
        <taxon>Euteleostomi</taxon>
        <taxon>Mammalia</taxon>
        <taxon>Eutheria</taxon>
        <taxon>Euarchontoglires</taxon>
        <taxon>Glires</taxon>
        <taxon>Lagomorpha</taxon>
        <taxon>Leporidae</taxon>
        <taxon>Oryctolagus</taxon>
    </lineage>
</organism>
<dbReference type="PANTHER" id="PTHR45890">
    <property type="entry name" value="AARF DOMAIN CONTAINING KINASE 2 (PREDICTED)"/>
    <property type="match status" value="1"/>
</dbReference>
<dbReference type="AlphaFoldDB" id="A0A5F9C4H6"/>
<dbReference type="STRING" id="9986.ENSOCUP00000027957"/>
<feature type="domain" description="ABC1 atypical kinase-like" evidence="3">
    <location>
        <begin position="277"/>
        <end position="495"/>
    </location>
</feature>
<comment type="similarity">
    <text evidence="1">Belongs to the protein kinase superfamily. ADCK protein kinase family.</text>
</comment>
<evidence type="ECO:0000256" key="2">
    <source>
        <dbReference type="SAM" id="Phobius"/>
    </source>
</evidence>
<dbReference type="CDD" id="cd13971">
    <property type="entry name" value="ADCK2-like"/>
    <property type="match status" value="1"/>
</dbReference>
<dbReference type="GO" id="GO:0005739">
    <property type="term" value="C:mitochondrion"/>
    <property type="evidence" value="ECO:0007669"/>
    <property type="project" value="Ensembl"/>
</dbReference>
<gene>
    <name evidence="4" type="primary">ADCK2</name>
</gene>
<dbReference type="GeneTree" id="ENSGT00390000001536"/>
<evidence type="ECO:0000313" key="4">
    <source>
        <dbReference type="Ensembl" id="ENSOCUP00000027957.1"/>
    </source>
</evidence>
<dbReference type="Proteomes" id="UP000001811">
    <property type="component" value="Unplaced"/>
</dbReference>
<keyword evidence="2" id="KW-1133">Transmembrane helix</keyword>
<keyword evidence="5" id="KW-1185">Reference proteome</keyword>
<feature type="transmembrane region" description="Helical" evidence="2">
    <location>
        <begin position="88"/>
        <end position="108"/>
    </location>
</feature>
<dbReference type="InterPro" id="IPR004147">
    <property type="entry name" value="ABC1_dom"/>
</dbReference>
<dbReference type="SUPFAM" id="SSF56112">
    <property type="entry name" value="Protein kinase-like (PK-like)"/>
    <property type="match status" value="1"/>
</dbReference>
<dbReference type="GO" id="GO:0010795">
    <property type="term" value="P:regulation of ubiquinone biosynthetic process"/>
    <property type="evidence" value="ECO:0007669"/>
    <property type="project" value="Ensembl"/>
</dbReference>
<dbReference type="FunCoup" id="A0A5F9C4H6">
    <property type="interactions" value="313"/>
</dbReference>
<name>A0A5F9C4H6_RABIT</name>
<dbReference type="Pfam" id="PF03109">
    <property type="entry name" value="ABC1"/>
    <property type="match status" value="1"/>
</dbReference>
<evidence type="ECO:0000256" key="1">
    <source>
        <dbReference type="ARBA" id="ARBA00009670"/>
    </source>
</evidence>
<dbReference type="Ensembl" id="ENSOCUT00000056460.1">
    <property type="protein sequence ID" value="ENSOCUP00000027957.1"/>
    <property type="gene ID" value="ENSOCUG00000012813.4"/>
</dbReference>
<dbReference type="InParanoid" id="A0A5F9C4H6"/>
<dbReference type="InterPro" id="IPR011009">
    <property type="entry name" value="Kinase-like_dom_sf"/>
</dbReference>
<dbReference type="Bgee" id="ENSOCUG00000012813">
    <property type="expression patterns" value="Expressed in blood and 17 other cell types or tissues"/>
</dbReference>
<dbReference type="InterPro" id="IPR044095">
    <property type="entry name" value="ADCK2_dom"/>
</dbReference>